<keyword evidence="2" id="KW-0489">Methyltransferase</keyword>
<keyword evidence="3" id="KW-1185">Reference proteome</keyword>
<dbReference type="InterPro" id="IPR013216">
    <property type="entry name" value="Methyltransf_11"/>
</dbReference>
<organism evidence="2 3">
    <name type="scientific">Actinospica acidithermotolerans</name>
    <dbReference type="NCBI Taxonomy" id="2828514"/>
    <lineage>
        <taxon>Bacteria</taxon>
        <taxon>Bacillati</taxon>
        <taxon>Actinomycetota</taxon>
        <taxon>Actinomycetes</taxon>
        <taxon>Catenulisporales</taxon>
        <taxon>Actinospicaceae</taxon>
        <taxon>Actinospica</taxon>
    </lineage>
</organism>
<dbReference type="Pfam" id="PF08241">
    <property type="entry name" value="Methyltransf_11"/>
    <property type="match status" value="1"/>
</dbReference>
<comment type="caution">
    <text evidence="2">The sequence shown here is derived from an EMBL/GenBank/DDBJ whole genome shotgun (WGS) entry which is preliminary data.</text>
</comment>
<dbReference type="InterPro" id="IPR029063">
    <property type="entry name" value="SAM-dependent_MTases_sf"/>
</dbReference>
<proteinExistence type="predicted"/>
<gene>
    <name evidence="2" type="ORF">KDK95_15035</name>
</gene>
<evidence type="ECO:0000313" key="2">
    <source>
        <dbReference type="EMBL" id="MBR7827631.1"/>
    </source>
</evidence>
<dbReference type="GO" id="GO:0032259">
    <property type="term" value="P:methylation"/>
    <property type="evidence" value="ECO:0007669"/>
    <property type="project" value="UniProtKB-KW"/>
</dbReference>
<reference evidence="2" key="1">
    <citation type="submission" date="2021-04" db="EMBL/GenBank/DDBJ databases">
        <title>Genome based classification of Actinospica acidithermotolerans sp. nov., an actinobacterium isolated from an Indonesian hot spring.</title>
        <authorList>
            <person name="Kusuma A.B."/>
            <person name="Putra K.E."/>
            <person name="Nafisah S."/>
            <person name="Loh J."/>
            <person name="Nouioui I."/>
            <person name="Goodfellow M."/>
        </authorList>
    </citation>
    <scope>NUCLEOTIDE SEQUENCE</scope>
    <source>
        <strain evidence="2">MGRD01-02</strain>
    </source>
</reference>
<evidence type="ECO:0000313" key="3">
    <source>
        <dbReference type="Proteomes" id="UP000676325"/>
    </source>
</evidence>
<dbReference type="InterPro" id="IPR050508">
    <property type="entry name" value="Methyltransf_Superfamily"/>
</dbReference>
<dbReference type="SUPFAM" id="SSF53335">
    <property type="entry name" value="S-adenosyl-L-methionine-dependent methyltransferases"/>
    <property type="match status" value="1"/>
</dbReference>
<protein>
    <submittedName>
        <fullName evidence="2">Methyltransferase domain-containing protein</fullName>
    </submittedName>
</protein>
<dbReference type="EMBL" id="JAGSOH010000038">
    <property type="protein sequence ID" value="MBR7827631.1"/>
    <property type="molecule type" value="Genomic_DNA"/>
</dbReference>
<dbReference type="Proteomes" id="UP000676325">
    <property type="component" value="Unassembled WGS sequence"/>
</dbReference>
<dbReference type="GO" id="GO:0008757">
    <property type="term" value="F:S-adenosylmethionine-dependent methyltransferase activity"/>
    <property type="evidence" value="ECO:0007669"/>
    <property type="project" value="InterPro"/>
</dbReference>
<keyword evidence="2" id="KW-0808">Transferase</keyword>
<accession>A0A941E9U3</accession>
<evidence type="ECO:0000259" key="1">
    <source>
        <dbReference type="Pfam" id="PF08241"/>
    </source>
</evidence>
<dbReference type="AlphaFoldDB" id="A0A941E9U3"/>
<dbReference type="RefSeq" id="WP_212518770.1">
    <property type="nucleotide sequence ID" value="NZ_JAGSOH010000038.1"/>
</dbReference>
<feature type="domain" description="Methyltransferase type 11" evidence="1">
    <location>
        <begin position="49"/>
        <end position="141"/>
    </location>
</feature>
<dbReference type="CDD" id="cd02440">
    <property type="entry name" value="AdoMet_MTases"/>
    <property type="match status" value="1"/>
</dbReference>
<sequence>MVDTEIDRYYSDDFDEIDRLSIDAVGRLERERTKELLLRFLPPAPARVLDVGGGPGVYASWLATIGYDVTLVDPVARHREQARIFGTFAVEDGDARALTAPDASADVVLMLGPLYHLVDPADRSRALAEARRVVRPGGGVIAAAFISRHAPILDVAATLRINDDAMVGHVSRLRNTGANDPGTGFTVAYFHRLEEIRADFAAAGLDEPSVYGIEGPLLPLIRSGLAEDRPEYFEAAVRAARQVEDEPAMLAANAHLLAVVHTA</sequence>
<dbReference type="Gene3D" id="3.40.50.150">
    <property type="entry name" value="Vaccinia Virus protein VP39"/>
    <property type="match status" value="1"/>
</dbReference>
<dbReference type="PANTHER" id="PTHR42912">
    <property type="entry name" value="METHYLTRANSFERASE"/>
    <property type="match status" value="1"/>
</dbReference>
<name>A0A941E9U3_9ACTN</name>